<keyword evidence="2" id="KW-0413">Isomerase</keyword>
<dbReference type="InterPro" id="IPR013078">
    <property type="entry name" value="His_Pase_superF_clade-1"/>
</dbReference>
<evidence type="ECO:0000313" key="7">
    <source>
        <dbReference type="Proteomes" id="UP000003571"/>
    </source>
</evidence>
<comment type="caution">
    <text evidence="6">The sequence shown here is derived from an EMBL/GenBank/DDBJ whole genome shotgun (WGS) entry which is preliminary data.</text>
</comment>
<evidence type="ECO:0000256" key="2">
    <source>
        <dbReference type="ARBA" id="ARBA00023235"/>
    </source>
</evidence>
<reference evidence="6 7" key="1">
    <citation type="submission" date="2011-09" db="EMBL/GenBank/DDBJ databases">
        <title>The draft genome of Treponema saccharophilum DSM 2985.</title>
        <authorList>
            <consortium name="US DOE Joint Genome Institute (JGI-PGF)"/>
            <person name="Lucas S."/>
            <person name="Copeland A."/>
            <person name="Lapidus A."/>
            <person name="Glavina del Rio T."/>
            <person name="Dalin E."/>
            <person name="Tice H."/>
            <person name="Bruce D."/>
            <person name="Goodwin L."/>
            <person name="Pitluck S."/>
            <person name="Peters L."/>
            <person name="Kyrpides N."/>
            <person name="Mavromatis K."/>
            <person name="Ivanova N."/>
            <person name="Markowitz V."/>
            <person name="Cheng J.-F."/>
            <person name="Hugenholtz P."/>
            <person name="Woyke T."/>
            <person name="Wu D."/>
            <person name="Gronow S."/>
            <person name="Wellnitz S."/>
            <person name="Brambilla E."/>
            <person name="Klenk H.-P."/>
            <person name="Eisen J.A."/>
        </authorList>
    </citation>
    <scope>NUCLEOTIDE SEQUENCE [LARGE SCALE GENOMIC DNA]</scope>
    <source>
        <strain evidence="6 7">DSM 2985</strain>
    </source>
</reference>
<dbReference type="PANTHER" id="PTHR48100:SF1">
    <property type="entry name" value="HISTIDINE PHOSPHATASE FAMILY PROTEIN-RELATED"/>
    <property type="match status" value="1"/>
</dbReference>
<organism evidence="6 7">
    <name type="scientific">Treponema saccharophilum DSM 2985</name>
    <dbReference type="NCBI Taxonomy" id="907348"/>
    <lineage>
        <taxon>Bacteria</taxon>
        <taxon>Pseudomonadati</taxon>
        <taxon>Spirochaetota</taxon>
        <taxon>Spirochaetia</taxon>
        <taxon>Spirochaetales</taxon>
        <taxon>Treponemataceae</taxon>
        <taxon>Treponema</taxon>
    </lineage>
</organism>
<feature type="active site" description="Proton donor/acceptor" evidence="3">
    <location>
        <position position="83"/>
    </location>
</feature>
<gene>
    <name evidence="6" type="ORF">TresaDRAFT_0648</name>
</gene>
<dbReference type="InterPro" id="IPR001345">
    <property type="entry name" value="PG/BPGM_mutase_AS"/>
</dbReference>
<evidence type="ECO:0000313" key="6">
    <source>
        <dbReference type="EMBL" id="EIC00823.1"/>
    </source>
</evidence>
<dbReference type="GO" id="GO:0016791">
    <property type="term" value="F:phosphatase activity"/>
    <property type="evidence" value="ECO:0007669"/>
    <property type="project" value="TreeGrafter"/>
</dbReference>
<protein>
    <submittedName>
        <fullName evidence="6">Phosphoglycerate mutase</fullName>
    </submittedName>
</protein>
<dbReference type="PROSITE" id="PS00175">
    <property type="entry name" value="PG_MUTASE"/>
    <property type="match status" value="1"/>
</dbReference>
<keyword evidence="7" id="KW-1185">Reference proteome</keyword>
<dbReference type="PANTHER" id="PTHR48100">
    <property type="entry name" value="BROAD-SPECIFICITY PHOSPHATASE YOR283W-RELATED"/>
    <property type="match status" value="1"/>
</dbReference>
<feature type="binding site" evidence="4">
    <location>
        <begin position="7"/>
        <end position="14"/>
    </location>
    <ligand>
        <name>substrate</name>
    </ligand>
</feature>
<dbReference type="OrthoDB" id="9781415at2"/>
<proteinExistence type="predicted"/>
<dbReference type="RefSeq" id="WP_002705939.1">
    <property type="nucleotide sequence ID" value="NZ_AGRW01000053.1"/>
</dbReference>
<dbReference type="InterPro" id="IPR029033">
    <property type="entry name" value="His_PPase_superfam"/>
</dbReference>
<dbReference type="SUPFAM" id="SSF53254">
    <property type="entry name" value="Phosphoglycerate mutase-like"/>
    <property type="match status" value="1"/>
</dbReference>
<evidence type="ECO:0000256" key="3">
    <source>
        <dbReference type="PIRSR" id="PIRSR613078-1"/>
    </source>
</evidence>
<dbReference type="Gene3D" id="3.40.50.1240">
    <property type="entry name" value="Phosphoglycerate mutase-like"/>
    <property type="match status" value="1"/>
</dbReference>
<evidence type="ECO:0000256" key="1">
    <source>
        <dbReference type="ARBA" id="ARBA00023152"/>
    </source>
</evidence>
<sequence length="204" mass="23262">MNIYITRHGQTDWNTVWKLQGRTDIALNATGIEQARKTGEGLRRAGISFDIVYSSPLKRALATAEIMSGFPRGAIRTDERIIELSFGSAEGTTPEDRKRRKELSWFNDFFDAPEKYEPRDGAEPFSSSLSRTADFWENEIRALEGKAGNVLVVTHGGALQSLLLHIDKRSLRDYWKVSFQNCAMNLVTLERGVFRLEWTSRLFE</sequence>
<dbReference type="PATRIC" id="fig|907348.3.peg.2416"/>
<dbReference type="STRING" id="907348.TresaDRAFT_0648"/>
<accession>H7EN95</accession>
<dbReference type="AlphaFoldDB" id="H7EN95"/>
<evidence type="ECO:0000256" key="4">
    <source>
        <dbReference type="PIRSR" id="PIRSR613078-2"/>
    </source>
</evidence>
<dbReference type="CDD" id="cd07067">
    <property type="entry name" value="HP_PGM_like"/>
    <property type="match status" value="1"/>
</dbReference>
<name>H7EN95_9SPIR</name>
<keyword evidence="1" id="KW-0324">Glycolysis</keyword>
<feature type="active site" description="Tele-phosphohistidine intermediate" evidence="3">
    <location>
        <position position="8"/>
    </location>
</feature>
<dbReference type="Pfam" id="PF00300">
    <property type="entry name" value="His_Phos_1"/>
    <property type="match status" value="1"/>
</dbReference>
<feature type="binding site" evidence="4">
    <location>
        <position position="59"/>
    </location>
    <ligand>
        <name>substrate</name>
    </ligand>
</feature>
<dbReference type="eggNOG" id="COG0406">
    <property type="taxonomic scope" value="Bacteria"/>
</dbReference>
<dbReference type="InterPro" id="IPR050275">
    <property type="entry name" value="PGM_Phosphatase"/>
</dbReference>
<feature type="site" description="Transition state stabilizer" evidence="5">
    <location>
        <position position="155"/>
    </location>
</feature>
<dbReference type="SMART" id="SM00855">
    <property type="entry name" value="PGAM"/>
    <property type="match status" value="1"/>
</dbReference>
<dbReference type="EMBL" id="AGRW01000053">
    <property type="protein sequence ID" value="EIC00823.1"/>
    <property type="molecule type" value="Genomic_DNA"/>
</dbReference>
<evidence type="ECO:0000256" key="5">
    <source>
        <dbReference type="PIRSR" id="PIRSR613078-3"/>
    </source>
</evidence>
<dbReference type="Proteomes" id="UP000003571">
    <property type="component" value="Unassembled WGS sequence"/>
</dbReference>
<dbReference type="GO" id="GO:0005737">
    <property type="term" value="C:cytoplasm"/>
    <property type="evidence" value="ECO:0007669"/>
    <property type="project" value="TreeGrafter"/>
</dbReference>